<evidence type="ECO:0000256" key="2">
    <source>
        <dbReference type="ARBA" id="ARBA00023002"/>
    </source>
</evidence>
<dbReference type="PANTHER" id="PTHR43976">
    <property type="entry name" value="SHORT CHAIN DEHYDROGENASE"/>
    <property type="match status" value="1"/>
</dbReference>
<organism evidence="4 5">
    <name type="scientific">Candidatus Moanibacter tarae</name>
    <dbReference type="NCBI Taxonomy" id="2200854"/>
    <lineage>
        <taxon>Bacteria</taxon>
        <taxon>Pseudomonadati</taxon>
        <taxon>Verrucomicrobiota</taxon>
        <taxon>Opitutia</taxon>
        <taxon>Puniceicoccales</taxon>
        <taxon>Puniceicoccales incertae sedis</taxon>
        <taxon>Candidatus Moanibacter</taxon>
    </lineage>
</organism>
<comment type="similarity">
    <text evidence="1 3">Belongs to the short-chain dehydrogenases/reductases (SDR) family.</text>
</comment>
<dbReference type="InterPro" id="IPR020904">
    <property type="entry name" value="Sc_DH/Rdtase_CS"/>
</dbReference>
<dbReference type="InterPro" id="IPR002347">
    <property type="entry name" value="SDR_fam"/>
</dbReference>
<evidence type="ECO:0000313" key="4">
    <source>
        <dbReference type="EMBL" id="AWT59919.1"/>
    </source>
</evidence>
<dbReference type="GO" id="GO:0004316">
    <property type="term" value="F:3-oxoacyl-[acyl-carrier-protein] reductase (NADPH) activity"/>
    <property type="evidence" value="ECO:0007669"/>
    <property type="project" value="UniProtKB-EC"/>
</dbReference>
<dbReference type="Pfam" id="PF00106">
    <property type="entry name" value="adh_short"/>
    <property type="match status" value="1"/>
</dbReference>
<dbReference type="PRINTS" id="PR00081">
    <property type="entry name" value="GDHRDH"/>
</dbReference>
<name>A0A2Z4ACQ3_9BACT</name>
<dbReference type="AlphaFoldDB" id="A0A2Z4ACQ3"/>
<evidence type="ECO:0000313" key="5">
    <source>
        <dbReference type="Proteomes" id="UP000247465"/>
    </source>
</evidence>
<reference evidence="4 5" key="1">
    <citation type="submission" date="2018-06" db="EMBL/GenBank/DDBJ databases">
        <title>Draft Genome Sequence of a Novel Marine Bacterium Related to the Verrucomicrobia.</title>
        <authorList>
            <person name="Vosseberg J."/>
            <person name="Martijn J."/>
            <person name="Ettema T.J.G."/>
        </authorList>
    </citation>
    <scope>NUCLEOTIDE SEQUENCE [LARGE SCALE GENOMIC DNA]</scope>
    <source>
        <strain evidence="4">TARA_B100001123</strain>
    </source>
</reference>
<dbReference type="PANTHER" id="PTHR43976:SF16">
    <property type="entry name" value="SHORT-CHAIN DEHYDROGENASE_REDUCTASE FAMILY PROTEIN"/>
    <property type="match status" value="1"/>
</dbReference>
<evidence type="ECO:0000256" key="1">
    <source>
        <dbReference type="ARBA" id="ARBA00006484"/>
    </source>
</evidence>
<keyword evidence="2 4" id="KW-0560">Oxidoreductase</keyword>
<evidence type="ECO:0000256" key="3">
    <source>
        <dbReference type="RuleBase" id="RU000363"/>
    </source>
</evidence>
<gene>
    <name evidence="4" type="primary">fabG_10</name>
    <name evidence="4" type="ORF">DF168_01116</name>
</gene>
<dbReference type="InterPro" id="IPR036291">
    <property type="entry name" value="NAD(P)-bd_dom_sf"/>
</dbReference>
<dbReference type="Proteomes" id="UP000247465">
    <property type="component" value="Chromosome"/>
</dbReference>
<sequence>MLIKKTTNGSNLGSLYRRALITGASSGLGLGVTNLLLSEGIEVWATSRNPAKLPHHEKLHPIALDLSMKDSVEKLFSEELSDDIEFDLLINNAGSGVFYSFESFPEEEIGDQAEVMMLGPIRICQRLYGGMKARDRGVIVNVSSLAAKFPLPFMSMYNAAKSGLSGFSASLMLEAWRSKVIVIDFQPADLRTDFNNQIRKEERMFKGQGELGRSWRKLESHTLRSPHVDKAVRMLRNLLLNPRHGRFTTGGFTQALLAPFITRFLSWRFRIHLIRNYYGLK</sequence>
<proteinExistence type="inferred from homology"/>
<dbReference type="EMBL" id="CP029803">
    <property type="protein sequence ID" value="AWT59919.1"/>
    <property type="molecule type" value="Genomic_DNA"/>
</dbReference>
<dbReference type="InterPro" id="IPR051911">
    <property type="entry name" value="SDR_oxidoreductase"/>
</dbReference>
<dbReference type="KEGG" id="mtar:DF168_01116"/>
<protein>
    <submittedName>
        <fullName evidence="4">3-oxoacyl-[acyl-carrier-protein] reductase FabG</fullName>
        <ecNumber evidence="4">1.1.1.100</ecNumber>
    </submittedName>
</protein>
<dbReference type="PRINTS" id="PR00080">
    <property type="entry name" value="SDRFAMILY"/>
</dbReference>
<dbReference type="EC" id="1.1.1.100" evidence="4"/>
<dbReference type="SUPFAM" id="SSF51735">
    <property type="entry name" value="NAD(P)-binding Rossmann-fold domains"/>
    <property type="match status" value="1"/>
</dbReference>
<dbReference type="PROSITE" id="PS00061">
    <property type="entry name" value="ADH_SHORT"/>
    <property type="match status" value="1"/>
</dbReference>
<dbReference type="Gene3D" id="3.40.50.720">
    <property type="entry name" value="NAD(P)-binding Rossmann-like Domain"/>
    <property type="match status" value="1"/>
</dbReference>
<accession>A0A2Z4ACQ3</accession>